<accession>A0A291T9E3</accession>
<gene>
    <name evidence="1" type="ORF">CRH10_05435</name>
</gene>
<dbReference type="Proteomes" id="UP000223709">
    <property type="component" value="Chromosome"/>
</dbReference>
<organism evidence="1 2">
    <name type="scientific">Faecalibacterium prausnitzii</name>
    <dbReference type="NCBI Taxonomy" id="853"/>
    <lineage>
        <taxon>Bacteria</taxon>
        <taxon>Bacillati</taxon>
        <taxon>Bacillota</taxon>
        <taxon>Clostridia</taxon>
        <taxon>Eubacteriales</taxon>
        <taxon>Oscillospiraceae</taxon>
        <taxon>Faecalibacterium</taxon>
    </lineage>
</organism>
<dbReference type="EMBL" id="CP023819">
    <property type="protein sequence ID" value="ATL89774.1"/>
    <property type="molecule type" value="Genomic_DNA"/>
</dbReference>
<evidence type="ECO:0000313" key="2">
    <source>
        <dbReference type="Proteomes" id="UP000223709"/>
    </source>
</evidence>
<evidence type="ECO:0000313" key="1">
    <source>
        <dbReference type="EMBL" id="ATL89774.1"/>
    </source>
</evidence>
<proteinExistence type="predicted"/>
<sequence length="62" mass="7062">MSDWLTPERISEMQKWLVEHPIDHAYDEVCMELDSNAPPAQLASRAAYRVLKKLGKLPPGVE</sequence>
<name>A0A291T9E3_9FIRM</name>
<dbReference type="RefSeq" id="WP_098923323.1">
    <property type="nucleotide sequence ID" value="NZ_CP023819.1"/>
</dbReference>
<dbReference type="AlphaFoldDB" id="A0A291T9E3"/>
<reference evidence="1 2" key="1">
    <citation type="submission" date="2017-10" db="EMBL/GenBank/DDBJ databases">
        <title>Complete Genome Sequence of Faecalibacterium prausnitzii isolated from the gut of healthy adult Indian.</title>
        <authorList>
            <person name="Bag S."/>
            <person name="Ghosh T.S."/>
            <person name="Das B."/>
        </authorList>
    </citation>
    <scope>NUCLEOTIDE SEQUENCE [LARGE SCALE GENOMIC DNA]</scope>
    <source>
        <strain evidence="1 2">Indica</strain>
    </source>
</reference>
<protein>
    <submittedName>
        <fullName evidence="1">Uncharacterized protein</fullName>
    </submittedName>
</protein>